<dbReference type="RefSeq" id="WP_271924263.1">
    <property type="nucleotide sequence ID" value="NZ_JAQNDO010000001.1"/>
</dbReference>
<comment type="caution">
    <text evidence="1">The sequence shown here is derived from an EMBL/GenBank/DDBJ whole genome shotgun (WGS) entry which is preliminary data.</text>
</comment>
<dbReference type="InterPro" id="IPR013517">
    <property type="entry name" value="FG-GAP"/>
</dbReference>
<evidence type="ECO:0000313" key="2">
    <source>
        <dbReference type="Proteomes" id="UP001221411"/>
    </source>
</evidence>
<proteinExistence type="predicted"/>
<dbReference type="EMBL" id="JAQNDO010000001">
    <property type="protein sequence ID" value="MDC0746101.1"/>
    <property type="molecule type" value="Genomic_DNA"/>
</dbReference>
<reference evidence="1 2" key="1">
    <citation type="submission" date="2022-11" db="EMBL/GenBank/DDBJ databases">
        <title>Minimal conservation of predation-associated metabolite biosynthetic gene clusters underscores biosynthetic potential of Myxococcota including descriptions for ten novel species: Archangium lansinium sp. nov., Myxococcus landrumus sp. nov., Nannocystis bai.</title>
        <authorList>
            <person name="Ahearne A."/>
            <person name="Stevens C."/>
            <person name="Dowd S."/>
        </authorList>
    </citation>
    <scope>NUCLEOTIDE SEQUENCE [LARGE SCALE GENOMIC DNA]</scope>
    <source>
        <strain evidence="1 2">RJM3</strain>
    </source>
</reference>
<protein>
    <submittedName>
        <fullName evidence="1">FG-GAP repeat protein</fullName>
    </submittedName>
</protein>
<keyword evidence="2" id="KW-1185">Reference proteome</keyword>
<dbReference type="Pfam" id="PF14312">
    <property type="entry name" value="FG-GAP_2"/>
    <property type="match status" value="1"/>
</dbReference>
<name>A0ABT5EWA8_9BACT</name>
<evidence type="ECO:0000313" key="1">
    <source>
        <dbReference type="EMBL" id="MDC0746101.1"/>
    </source>
</evidence>
<sequence>MSNALRAAYIASVQQHAPERYAAVALAPGLVRAENEAQRWGTTLDSAGISLSSDDGSWTLGMRAAALGCEGQVTALGAAAPEAEGNRVRYGRDDLEEWYVNGPLGLEQGFVLQEAPACAGTKVVAIELDGDWRAELVDEDGDGLGEALSLRDNEARATLRYTDLYVKDAAGKELPAWLSLDQGRVVIHVNDAGAVYPVEIDPLMAIHLGKLWPDFGPIINFGNALSFSGDTALVGARSDDGMSPYSGSAYVFVRSSQGRARAPVRMAEARAARVRSFLRG</sequence>
<gene>
    <name evidence="1" type="ORF">POL67_32540</name>
</gene>
<accession>A0ABT5EWA8</accession>
<organism evidence="1 2">
    <name type="scientific">Polyangium mundeleinium</name>
    <dbReference type="NCBI Taxonomy" id="2995306"/>
    <lineage>
        <taxon>Bacteria</taxon>
        <taxon>Pseudomonadati</taxon>
        <taxon>Myxococcota</taxon>
        <taxon>Polyangia</taxon>
        <taxon>Polyangiales</taxon>
        <taxon>Polyangiaceae</taxon>
        <taxon>Polyangium</taxon>
    </lineage>
</organism>
<dbReference type="Proteomes" id="UP001221411">
    <property type="component" value="Unassembled WGS sequence"/>
</dbReference>